<evidence type="ECO:0000313" key="2">
    <source>
        <dbReference type="Proteomes" id="UP000239089"/>
    </source>
</evidence>
<dbReference type="PANTHER" id="PTHR41791">
    <property type="entry name" value="SSL7039 PROTEIN"/>
    <property type="match status" value="1"/>
</dbReference>
<reference evidence="1 2" key="1">
    <citation type="journal article" date="2018" name="Arch. Microbiol.">
        <title>New insights into the metabolic potential of the phototrophic purple bacterium Rhodopila globiformis DSM 161(T) from its draft genome sequence and evidence for a vanadium-dependent nitrogenase.</title>
        <authorList>
            <person name="Imhoff J.F."/>
            <person name="Rahn T."/>
            <person name="Kunzel S."/>
            <person name="Neulinger S.C."/>
        </authorList>
    </citation>
    <scope>NUCLEOTIDE SEQUENCE [LARGE SCALE GENOMIC DNA]</scope>
    <source>
        <strain evidence="1 2">DSM 16996</strain>
    </source>
</reference>
<proteinExistence type="predicted"/>
<sequence length="97" mass="10868">MLTILETRPFTDWLNGQKDVKTRLRIAERLRRIGRTGSLGDHKDVGDGVGELRFHFGPGYRVYFCRRGEEIVILLGGGDKGSQARDVRAAKALAKEV</sequence>
<dbReference type="NCBIfam" id="TIGR02683">
    <property type="entry name" value="upstrm_HI1419"/>
    <property type="match status" value="1"/>
</dbReference>
<dbReference type="AlphaFoldDB" id="A0A2S6NCV2"/>
<evidence type="ECO:0000313" key="1">
    <source>
        <dbReference type="EMBL" id="PPQ32424.1"/>
    </source>
</evidence>
<name>A0A2S6NCV2_9HYPH</name>
<protein>
    <submittedName>
        <fullName evidence="1">Addiction module antitoxin RelB</fullName>
    </submittedName>
</protein>
<dbReference type="InterPro" id="IPR009241">
    <property type="entry name" value="HigB-like"/>
</dbReference>
<dbReference type="PANTHER" id="PTHR41791:SF1">
    <property type="entry name" value="SSL7039 PROTEIN"/>
    <property type="match status" value="1"/>
</dbReference>
<dbReference type="EMBL" id="NHSJ01000039">
    <property type="protein sequence ID" value="PPQ32424.1"/>
    <property type="molecule type" value="Genomic_DNA"/>
</dbReference>
<dbReference type="Proteomes" id="UP000239089">
    <property type="component" value="Unassembled WGS sequence"/>
</dbReference>
<keyword evidence="2" id="KW-1185">Reference proteome</keyword>
<accession>A0A2S6NCV2</accession>
<dbReference type="InterPro" id="IPR014056">
    <property type="entry name" value="TypeIITA-like_toxin_pred"/>
</dbReference>
<dbReference type="OrthoDB" id="5296237at2"/>
<dbReference type="PIRSF" id="PIRSF028744">
    <property type="entry name" value="Addict_mod_HI1419"/>
    <property type="match status" value="1"/>
</dbReference>
<gene>
    <name evidence="1" type="ORF">CCR94_05510</name>
</gene>
<organism evidence="1 2">
    <name type="scientific">Rhodoblastus sphagnicola</name>
    <dbReference type="NCBI Taxonomy" id="333368"/>
    <lineage>
        <taxon>Bacteria</taxon>
        <taxon>Pseudomonadati</taxon>
        <taxon>Pseudomonadota</taxon>
        <taxon>Alphaproteobacteria</taxon>
        <taxon>Hyphomicrobiales</taxon>
        <taxon>Rhodoblastaceae</taxon>
        <taxon>Rhodoblastus</taxon>
    </lineage>
</organism>
<dbReference type="Pfam" id="PF05973">
    <property type="entry name" value="Gp49"/>
    <property type="match status" value="1"/>
</dbReference>
<comment type="caution">
    <text evidence="1">The sequence shown here is derived from an EMBL/GenBank/DDBJ whole genome shotgun (WGS) entry which is preliminary data.</text>
</comment>